<evidence type="ECO:0000256" key="13">
    <source>
        <dbReference type="RuleBase" id="RU004349"/>
    </source>
</evidence>
<feature type="transmembrane region" description="Helical" evidence="10">
    <location>
        <begin position="370"/>
        <end position="391"/>
    </location>
</feature>
<evidence type="ECO:0000256" key="4">
    <source>
        <dbReference type="ARBA" id="ARBA00022692"/>
    </source>
</evidence>
<feature type="transmembrane region" description="Helical" evidence="10">
    <location>
        <begin position="272"/>
        <end position="293"/>
    </location>
</feature>
<keyword evidence="8 10" id="KW-0472">Membrane</keyword>
<dbReference type="PRINTS" id="PR00303">
    <property type="entry name" value="SECYTRNLCASE"/>
</dbReference>
<evidence type="ECO:0000256" key="5">
    <source>
        <dbReference type="ARBA" id="ARBA00022927"/>
    </source>
</evidence>
<accession>H6RE34</accession>
<reference evidence="14" key="2">
    <citation type="submission" date="2012-02" db="EMBL/GenBank/DDBJ databases">
        <authorList>
            <person name="Genoscope - CEA"/>
        </authorList>
    </citation>
    <scope>NUCLEOTIDE SEQUENCE</scope>
</reference>
<evidence type="ECO:0000256" key="7">
    <source>
        <dbReference type="ARBA" id="ARBA00023010"/>
    </source>
</evidence>
<dbReference type="PIRSF" id="PIRSF004557">
    <property type="entry name" value="SecY"/>
    <property type="match status" value="1"/>
</dbReference>
<comment type="subcellular location">
    <subcellularLocation>
        <location evidence="10">Cell membrane</location>
        <topology evidence="10">Multi-pass membrane protein</topology>
    </subcellularLocation>
    <subcellularLocation>
        <location evidence="1 12">Membrane</location>
        <topology evidence="1 12">Multi-pass membrane protein</topology>
    </subcellularLocation>
</comment>
<dbReference type="FunFam" id="1.10.3370.10:FF:000001">
    <property type="entry name" value="Preprotein translocase subunit SecY"/>
    <property type="match status" value="1"/>
</dbReference>
<name>H6RE34_9BACT</name>
<evidence type="ECO:0000313" key="14">
    <source>
        <dbReference type="EMBL" id="CCF99295.1"/>
    </source>
</evidence>
<dbReference type="InterPro" id="IPR026593">
    <property type="entry name" value="SecY"/>
</dbReference>
<organism evidence="14">
    <name type="scientific">uncultured Flavobacteriia bacterium</name>
    <dbReference type="NCBI Taxonomy" id="212695"/>
    <lineage>
        <taxon>Bacteria</taxon>
        <taxon>Pseudomonadati</taxon>
        <taxon>Bacteroidota</taxon>
        <taxon>Flavobacteriia</taxon>
        <taxon>environmental samples</taxon>
    </lineage>
</organism>
<evidence type="ECO:0000256" key="6">
    <source>
        <dbReference type="ARBA" id="ARBA00022989"/>
    </source>
</evidence>
<dbReference type="GO" id="GO:0006605">
    <property type="term" value="P:protein targeting"/>
    <property type="evidence" value="ECO:0007669"/>
    <property type="project" value="UniProtKB-UniRule"/>
</dbReference>
<dbReference type="NCBIfam" id="TIGR00967">
    <property type="entry name" value="3a0501s007"/>
    <property type="match status" value="1"/>
</dbReference>
<keyword evidence="4 10" id="KW-0812">Transmembrane</keyword>
<feature type="transmembrane region" description="Helical" evidence="10">
    <location>
        <begin position="181"/>
        <end position="199"/>
    </location>
</feature>
<dbReference type="AlphaFoldDB" id="H6RE34"/>
<dbReference type="PANTHER" id="PTHR10906">
    <property type="entry name" value="SECY/SEC61-ALPHA FAMILY MEMBER"/>
    <property type="match status" value="1"/>
</dbReference>
<keyword evidence="3 10" id="KW-0813">Transport</keyword>
<dbReference type="PROSITE" id="PS00755">
    <property type="entry name" value="SECY_1"/>
    <property type="match status" value="1"/>
</dbReference>
<feature type="transmembrane region" description="Helical" evidence="10">
    <location>
        <begin position="397"/>
        <end position="417"/>
    </location>
</feature>
<evidence type="ECO:0000256" key="9">
    <source>
        <dbReference type="ARBA" id="ARBA00039733"/>
    </source>
</evidence>
<proteinExistence type="inferred from homology"/>
<dbReference type="EMBL" id="FO117575">
    <property type="protein sequence ID" value="CCF99295.1"/>
    <property type="molecule type" value="Genomic_DNA"/>
</dbReference>
<dbReference type="GO" id="GO:0005886">
    <property type="term" value="C:plasma membrane"/>
    <property type="evidence" value="ECO:0007669"/>
    <property type="project" value="UniProtKB-SubCell"/>
</dbReference>
<keyword evidence="7 10" id="KW-0811">Translocation</keyword>
<evidence type="ECO:0000256" key="8">
    <source>
        <dbReference type="ARBA" id="ARBA00023136"/>
    </source>
</evidence>
<dbReference type="GO" id="GO:0043952">
    <property type="term" value="P:protein transport by the Sec complex"/>
    <property type="evidence" value="ECO:0007669"/>
    <property type="project" value="UniProtKB-UniRule"/>
</dbReference>
<feature type="transmembrane region" description="Helical" evidence="10">
    <location>
        <begin position="78"/>
        <end position="98"/>
    </location>
</feature>
<comment type="function">
    <text evidence="10 11">The central subunit of the protein translocation channel SecYEG. Consists of two halves formed by TMs 1-5 and 6-10. These two domains form a lateral gate at the front which open onto the bilayer between TMs 2 and 7, and are clamped together by SecE at the back. The channel is closed by both a pore ring composed of hydrophobic SecY resides and a short helix (helix 2A) on the extracellular side of the membrane which forms a plug. The plug probably moves laterally to allow the channel to open. The ring and the pore may move independently.</text>
</comment>
<dbReference type="InterPro" id="IPR023201">
    <property type="entry name" value="SecY_dom_sf"/>
</dbReference>
<sequence>MKFIDTLKNIWSIAELKDKILFTVLILAIYRFGSFVTLPGVVPKALEASAASGEGILGLINAFTGGAFNQGSVFALGIMPYITASIIIQLLGFAVPYFQRLQSREGESGRKKITQITRLLTVFITLVQGGGYLAYIKSMGAISPNVSESAFWLSNIIILSTGTIFAMWLGEKITDKGIGNGISLLIMIGIIATLPFSFFAEVKTQLAQSGFLILLVEFVALFFVVLATVLIVQGVRKIPIQFAKRMVGRSNDDVPSAGARDYIPLKVNASGVMPIIFAQAIMFLPPMLGGLVIGQQEAPSSFLMSLQDWKSPIYNIIFFFLVVIFTYVYTALIVNPQQYAEHLKRQNSFIPGIKPGTDTQEYIDSLTTRVTLPGSIFLGLIAILPGIIANMGVNDGFALFFGGTSLLILVAVVLDTLQQIESYLLMRKYDGLTKTGKLKGRGGNGMQIGASM</sequence>
<dbReference type="PROSITE" id="PS00756">
    <property type="entry name" value="SECY_2"/>
    <property type="match status" value="1"/>
</dbReference>
<evidence type="ECO:0000256" key="1">
    <source>
        <dbReference type="ARBA" id="ARBA00004141"/>
    </source>
</evidence>
<dbReference type="Gene3D" id="1.10.3370.10">
    <property type="entry name" value="SecY subunit domain"/>
    <property type="match status" value="1"/>
</dbReference>
<dbReference type="Pfam" id="PF00344">
    <property type="entry name" value="SecY"/>
    <property type="match status" value="1"/>
</dbReference>
<keyword evidence="10" id="KW-1003">Cell membrane</keyword>
<protein>
    <recommendedName>
        <fullName evidence="9 10">Protein translocase subunit SecY</fullName>
    </recommendedName>
</protein>
<comment type="subunit">
    <text evidence="10">Component of the Sec protein translocase complex. Heterotrimer consisting of SecY, SecE and SecG subunits. The heterotrimers can form oligomers, although 1 heterotrimer is thought to be able to translocate proteins. Interacts with the ribosome. Interacts with SecDF, and other proteins may be involved. Interacts with SecA.</text>
</comment>
<comment type="similarity">
    <text evidence="2 10 13">Belongs to the SecY/SEC61-alpha family.</text>
</comment>
<feature type="transmembrane region" description="Helical" evidence="10">
    <location>
        <begin position="313"/>
        <end position="335"/>
    </location>
</feature>
<evidence type="ECO:0000256" key="11">
    <source>
        <dbReference type="RuleBase" id="RU000537"/>
    </source>
</evidence>
<gene>
    <name evidence="10 14" type="primary">secY</name>
    <name evidence="14" type="ORF">VIS_S3AVA40041</name>
</gene>
<feature type="transmembrane region" description="Helical" evidence="10">
    <location>
        <begin position="150"/>
        <end position="169"/>
    </location>
</feature>
<evidence type="ECO:0000256" key="10">
    <source>
        <dbReference type="HAMAP-Rule" id="MF_01465"/>
    </source>
</evidence>
<evidence type="ECO:0000256" key="2">
    <source>
        <dbReference type="ARBA" id="ARBA00005751"/>
    </source>
</evidence>
<dbReference type="GO" id="GO:0065002">
    <property type="term" value="P:intracellular protein transmembrane transport"/>
    <property type="evidence" value="ECO:0007669"/>
    <property type="project" value="UniProtKB-UniRule"/>
</dbReference>
<evidence type="ECO:0000256" key="3">
    <source>
        <dbReference type="ARBA" id="ARBA00022448"/>
    </source>
</evidence>
<dbReference type="InterPro" id="IPR002208">
    <property type="entry name" value="SecY/SEC61-alpha"/>
</dbReference>
<feature type="transmembrane region" description="Helical" evidence="10">
    <location>
        <begin position="119"/>
        <end position="138"/>
    </location>
</feature>
<reference evidence="14" key="1">
    <citation type="journal article" date="2012" name="Environ. Microbiol.">
        <title>Genomic content of uncultured Bacteroidetes from contrasting oceanic provinces in the North Atlantic Ocean.</title>
        <authorList>
            <person name="Gomez-Pereira P.R."/>
            <person name="Schuler M."/>
            <person name="Fuchs B.M."/>
            <person name="Bennke C."/>
            <person name="Teeling H."/>
            <person name="Waldmann J."/>
            <person name="Richter M."/>
            <person name="Barbe V."/>
            <person name="Bataille E."/>
            <person name="Glockner F.O."/>
            <person name="Amann R."/>
        </authorList>
    </citation>
    <scope>NUCLEOTIDE SEQUENCE</scope>
</reference>
<evidence type="ECO:0000256" key="12">
    <source>
        <dbReference type="RuleBase" id="RU003484"/>
    </source>
</evidence>
<dbReference type="InterPro" id="IPR030659">
    <property type="entry name" value="SecY_CS"/>
</dbReference>
<dbReference type="HAMAP" id="MF_01465">
    <property type="entry name" value="SecY"/>
    <property type="match status" value="1"/>
</dbReference>
<dbReference type="SUPFAM" id="SSF103491">
    <property type="entry name" value="Preprotein translocase SecY subunit"/>
    <property type="match status" value="1"/>
</dbReference>
<feature type="transmembrane region" description="Helical" evidence="10">
    <location>
        <begin position="211"/>
        <end position="235"/>
    </location>
</feature>
<feature type="transmembrane region" description="Helical" evidence="10">
    <location>
        <begin position="20"/>
        <end position="42"/>
    </location>
</feature>
<keyword evidence="5 10" id="KW-0653">Protein transport</keyword>
<keyword evidence="6 10" id="KW-1133">Transmembrane helix</keyword>